<keyword evidence="1" id="KW-0732">Signal</keyword>
<comment type="caution">
    <text evidence="2">The sequence shown here is derived from an EMBL/GenBank/DDBJ whole genome shotgun (WGS) entry which is preliminary data.</text>
</comment>
<evidence type="ECO:0000313" key="3">
    <source>
        <dbReference type="Proteomes" id="UP001183809"/>
    </source>
</evidence>
<evidence type="ECO:0000313" key="2">
    <source>
        <dbReference type="EMBL" id="MDT0467313.1"/>
    </source>
</evidence>
<reference evidence="3" key="1">
    <citation type="submission" date="2023-07" db="EMBL/GenBank/DDBJ databases">
        <title>30 novel species of actinomycetes from the DSMZ collection.</title>
        <authorList>
            <person name="Nouioui I."/>
        </authorList>
    </citation>
    <scope>NUCLEOTIDE SEQUENCE [LARGE SCALE GENOMIC DNA]</scope>
    <source>
        <strain evidence="3">DSM 41699</strain>
    </source>
</reference>
<protein>
    <submittedName>
        <fullName evidence="2">Uncharacterized protein</fullName>
    </submittedName>
</protein>
<feature type="chain" id="PRO_5045528734" evidence="1">
    <location>
        <begin position="31"/>
        <end position="233"/>
    </location>
</feature>
<name>A0ABU2U261_9ACTN</name>
<keyword evidence="3" id="KW-1185">Reference proteome</keyword>
<accession>A0ABU2U261</accession>
<organism evidence="2 3">
    <name type="scientific">Streptomyces gibsoniae</name>
    <dbReference type="NCBI Taxonomy" id="3075529"/>
    <lineage>
        <taxon>Bacteria</taxon>
        <taxon>Bacillati</taxon>
        <taxon>Actinomycetota</taxon>
        <taxon>Actinomycetes</taxon>
        <taxon>Kitasatosporales</taxon>
        <taxon>Streptomycetaceae</taxon>
        <taxon>Streptomyces</taxon>
    </lineage>
</organism>
<dbReference type="Proteomes" id="UP001183809">
    <property type="component" value="Unassembled WGS sequence"/>
</dbReference>
<feature type="signal peptide" evidence="1">
    <location>
        <begin position="1"/>
        <end position="30"/>
    </location>
</feature>
<proteinExistence type="predicted"/>
<sequence length="233" mass="24873">MSIKSKVFAATATVILAGGLTATETLTASAATPQCGQRCIDIYSKKLGTADDPRFVETVYKGLAKVGQPTVLHRASGSNSAEDFLPRIGKVSDFYTSGLVSSEVNRHYGDLRAAQIQYAPFGKADGLCVGLATTAHQNEGLTLQPCDLPGRTVWIVDEADSPATAAEGYFPLVNGSTQDFTHPFAMTWTSRAGWGRAHSNQHPPAQIRVRRLTGNPTRVPDGQLWGTNLGVVK</sequence>
<dbReference type="EMBL" id="JAVREY010000051">
    <property type="protein sequence ID" value="MDT0467313.1"/>
    <property type="molecule type" value="Genomic_DNA"/>
</dbReference>
<gene>
    <name evidence="2" type="ORF">RM764_30680</name>
</gene>
<evidence type="ECO:0000256" key="1">
    <source>
        <dbReference type="SAM" id="SignalP"/>
    </source>
</evidence>
<dbReference type="RefSeq" id="WP_311698773.1">
    <property type="nucleotide sequence ID" value="NZ_JAVREY010000051.1"/>
</dbReference>